<dbReference type="GO" id="GO:0005886">
    <property type="term" value="C:plasma membrane"/>
    <property type="evidence" value="ECO:0007669"/>
    <property type="project" value="TreeGrafter"/>
</dbReference>
<feature type="transmembrane region" description="Helical" evidence="1">
    <location>
        <begin position="57"/>
        <end position="76"/>
    </location>
</feature>
<dbReference type="PANTHER" id="PTHR34989">
    <property type="entry name" value="PROTEIN HDED"/>
    <property type="match status" value="1"/>
</dbReference>
<name>A0A1M5Y2D2_9CLOT</name>
<evidence type="ECO:0000313" key="2">
    <source>
        <dbReference type="EMBL" id="SHI05954.1"/>
    </source>
</evidence>
<keyword evidence="3" id="KW-1185">Reference proteome</keyword>
<dbReference type="RefSeq" id="WP_072832426.1">
    <property type="nucleotide sequence ID" value="NZ_FQXP01000011.1"/>
</dbReference>
<keyword evidence="1" id="KW-0472">Membrane</keyword>
<dbReference type="PANTHER" id="PTHR34989:SF1">
    <property type="entry name" value="PROTEIN HDED"/>
    <property type="match status" value="1"/>
</dbReference>
<proteinExistence type="predicted"/>
<feature type="transmembrane region" description="Helical" evidence="1">
    <location>
        <begin position="136"/>
        <end position="156"/>
    </location>
</feature>
<keyword evidence="1" id="KW-0812">Transmembrane</keyword>
<dbReference type="InterPro" id="IPR052712">
    <property type="entry name" value="Acid_resist_chaperone_HdeD"/>
</dbReference>
<dbReference type="InterPro" id="IPR005325">
    <property type="entry name" value="DUF308_memb"/>
</dbReference>
<accession>A0A1M5Y2D2</accession>
<feature type="transmembrane region" description="Helical" evidence="1">
    <location>
        <begin position="31"/>
        <end position="50"/>
    </location>
</feature>
<dbReference type="EMBL" id="FQXP01000011">
    <property type="protein sequence ID" value="SHI05954.1"/>
    <property type="molecule type" value="Genomic_DNA"/>
</dbReference>
<reference evidence="2 3" key="1">
    <citation type="submission" date="2016-11" db="EMBL/GenBank/DDBJ databases">
        <authorList>
            <person name="Jaros S."/>
            <person name="Januszkiewicz K."/>
            <person name="Wedrychowicz H."/>
        </authorList>
    </citation>
    <scope>NUCLEOTIDE SEQUENCE [LARGE SCALE GENOMIC DNA]</scope>
    <source>
        <strain evidence="2 3">DSM 3089</strain>
    </source>
</reference>
<evidence type="ECO:0000313" key="3">
    <source>
        <dbReference type="Proteomes" id="UP000184526"/>
    </source>
</evidence>
<dbReference type="Pfam" id="PF03729">
    <property type="entry name" value="DUF308"/>
    <property type="match status" value="3"/>
</dbReference>
<dbReference type="OrthoDB" id="1938293at2"/>
<feature type="transmembrane region" description="Helical" evidence="1">
    <location>
        <begin position="7"/>
        <end position="25"/>
    </location>
</feature>
<organism evidence="2 3">
    <name type="scientific">Clostridium collagenovorans DSM 3089</name>
    <dbReference type="NCBI Taxonomy" id="1121306"/>
    <lineage>
        <taxon>Bacteria</taxon>
        <taxon>Bacillati</taxon>
        <taxon>Bacillota</taxon>
        <taxon>Clostridia</taxon>
        <taxon>Eubacteriales</taxon>
        <taxon>Clostridiaceae</taxon>
        <taxon>Clostridium</taxon>
    </lineage>
</organism>
<feature type="transmembrane region" description="Helical" evidence="1">
    <location>
        <begin position="113"/>
        <end position="130"/>
    </location>
</feature>
<sequence>MEKMLGKLFILEGAILGLLGFIFFTNPVDSLLTITNISGWIFLILGVVVLVKENRNIPMGIIDILFGITLISLPITSVDILIVIYGSWSVVRGVILLALTVKYKGFSLNLGTIYYFILIILGVVILINPTATFLSIPYIIGTYFIISAIWELYIGFKID</sequence>
<protein>
    <submittedName>
        <fullName evidence="2">Uncharacterized membrane protein HdeD, DUF308 family</fullName>
    </submittedName>
</protein>
<gene>
    <name evidence="2" type="ORF">SAMN02745196_02581</name>
</gene>
<dbReference type="STRING" id="1121306.SAMN02745196_02581"/>
<dbReference type="Proteomes" id="UP000184526">
    <property type="component" value="Unassembled WGS sequence"/>
</dbReference>
<evidence type="ECO:0000256" key="1">
    <source>
        <dbReference type="SAM" id="Phobius"/>
    </source>
</evidence>
<keyword evidence="1" id="KW-1133">Transmembrane helix</keyword>
<dbReference type="AlphaFoldDB" id="A0A1M5Y2D2"/>